<dbReference type="NCBIfam" id="TIGR00196">
    <property type="entry name" value="yjeF_cterm"/>
    <property type="match status" value="1"/>
</dbReference>
<comment type="similarity">
    <text evidence="4 19">In the C-terminal section; belongs to the NnrD/CARKD family.</text>
</comment>
<feature type="domain" description="YjeF C-terminal" evidence="20">
    <location>
        <begin position="234"/>
        <end position="531"/>
    </location>
</feature>
<sequence>MFLSSPRSEILAYVATASQMQQIEAWLFGCGMPVAALMEKVGLRLSQRMQGLFPQQLFPRVGVLVGPGHNGGDALVVARELQQQGYQVRVFHPFTRRKELTGDHAYFATSLGIPFANHIQELQDSDWLIDGLFGLGLDRPLTDIALSTVQAVNIWNRPVVSIDLPSGLHTDSGEVLGGAIRASHTLCLGLWKVGLMQDHALAWTGELELLDFGLPIVAIESVLGQVPKLQRLTPQAIASHLPLERPPATHKYQQGHLLLVGGSKTYGGSIVLATLAAKSTGIGMLSVAVPARWQELVLHQAPDAIVIPCPETPEGAIAGFPPEMDLSAFDAIACGPGLTLFAEAVVRQVLSSDRPLILDADGLNILAQFNPVSSLSTRKAPTILTPHPGEFRRLFPGLMPANPNVETLSANITHPPGQDATALNRPIITPQAARQTGAIVLLKGARTVVATPDGRAWINGESTPGLARGGSGDVLTGLIGGLLGQIPPVEATLTAMGWHAQAGRLAAKHRSVLGVDARSLGDFLIPALMKLEGIGNRE</sequence>
<evidence type="ECO:0000256" key="15">
    <source>
        <dbReference type="ARBA" id="ARBA00048238"/>
    </source>
</evidence>
<dbReference type="GO" id="GO:0046872">
    <property type="term" value="F:metal ion binding"/>
    <property type="evidence" value="ECO:0007669"/>
    <property type="project" value="UniProtKB-UniRule"/>
</dbReference>
<comment type="catalytic activity">
    <reaction evidence="16 17 19">
        <text>(6S)-NADPHX + ADP = AMP + phosphate + NADPH + H(+)</text>
        <dbReference type="Rhea" id="RHEA:32235"/>
        <dbReference type="ChEBI" id="CHEBI:15378"/>
        <dbReference type="ChEBI" id="CHEBI:43474"/>
        <dbReference type="ChEBI" id="CHEBI:57783"/>
        <dbReference type="ChEBI" id="CHEBI:64076"/>
        <dbReference type="ChEBI" id="CHEBI:456215"/>
        <dbReference type="ChEBI" id="CHEBI:456216"/>
        <dbReference type="EC" id="4.2.1.136"/>
    </reaction>
</comment>
<dbReference type="InterPro" id="IPR000631">
    <property type="entry name" value="CARKD"/>
</dbReference>
<dbReference type="InterPro" id="IPR029056">
    <property type="entry name" value="Ribokinase-like"/>
</dbReference>
<dbReference type="EC" id="5.1.99.6" evidence="19"/>
<dbReference type="PROSITE" id="PS51383">
    <property type="entry name" value="YJEF_C_3"/>
    <property type="match status" value="1"/>
</dbReference>
<evidence type="ECO:0000256" key="3">
    <source>
        <dbReference type="ARBA" id="ARBA00006001"/>
    </source>
</evidence>
<keyword evidence="11 18" id="KW-0413">Isomerase</keyword>
<evidence type="ECO:0000313" key="22">
    <source>
        <dbReference type="EMBL" id="MDS3859186.1"/>
    </source>
</evidence>
<dbReference type="PANTHER" id="PTHR12592">
    <property type="entry name" value="ATP-DEPENDENT (S)-NAD(P)H-HYDRATE DEHYDRATASE FAMILY MEMBER"/>
    <property type="match status" value="1"/>
</dbReference>
<dbReference type="PIRSF" id="PIRSF017184">
    <property type="entry name" value="Nnr"/>
    <property type="match status" value="1"/>
</dbReference>
<comment type="function">
    <text evidence="17">Catalyzes the dehydration of the S-form of NAD(P)HX at the expense of ADP, which is converted to AMP. Together with NAD(P)HX epimerase, which catalyzes the epimerization of the S- and R-forms, the enzyme allows the repair of both epimers of NAD(P)HX, a damaged form of NAD(P)H that is a result of enzymatic or heat-dependent hydration.</text>
</comment>
<dbReference type="GO" id="GO:0110051">
    <property type="term" value="P:metabolite repair"/>
    <property type="evidence" value="ECO:0007669"/>
    <property type="project" value="TreeGrafter"/>
</dbReference>
<feature type="binding site" evidence="17">
    <location>
        <position position="337"/>
    </location>
    <ligand>
        <name>(6S)-NADPHX</name>
        <dbReference type="ChEBI" id="CHEBI:64076"/>
    </ligand>
</feature>
<evidence type="ECO:0000256" key="18">
    <source>
        <dbReference type="HAMAP-Rule" id="MF_01966"/>
    </source>
</evidence>
<comment type="catalytic activity">
    <reaction evidence="2 18 19">
        <text>(6R)-NADPHX = (6S)-NADPHX</text>
        <dbReference type="Rhea" id="RHEA:32227"/>
        <dbReference type="ChEBI" id="CHEBI:64076"/>
        <dbReference type="ChEBI" id="CHEBI:64077"/>
        <dbReference type="EC" id="5.1.99.6"/>
    </reaction>
</comment>
<feature type="binding site" evidence="18">
    <location>
        <begin position="134"/>
        <end position="140"/>
    </location>
    <ligand>
        <name>(6S)-NADPHX</name>
        <dbReference type="ChEBI" id="CHEBI:64076"/>
    </ligand>
</feature>
<keyword evidence="13" id="KW-0511">Multifunctional enzyme</keyword>
<comment type="function">
    <text evidence="14 19">Bifunctional enzyme that catalyzes the epimerization of the S- and R-forms of NAD(P)HX and the dehydration of the S-form of NAD(P)HX at the expense of ADP, which is converted to AMP. This allows the repair of both epimers of NAD(P)HX, a damaged form of NAD(P)H that is a result of enzymatic or heat-dependent hydration.</text>
</comment>
<gene>
    <name evidence="17" type="primary">nnrD</name>
    <name evidence="18" type="synonym">nnrE</name>
    <name evidence="22" type="ORF">RIF25_00055</name>
</gene>
<comment type="caution">
    <text evidence="22">The sequence shown here is derived from an EMBL/GenBank/DDBJ whole genome shotgun (WGS) entry which is preliminary data.</text>
</comment>
<evidence type="ECO:0000256" key="10">
    <source>
        <dbReference type="ARBA" id="ARBA00023027"/>
    </source>
</evidence>
<dbReference type="GO" id="GO:0052856">
    <property type="term" value="F:NAD(P)HX epimerase activity"/>
    <property type="evidence" value="ECO:0007669"/>
    <property type="project" value="UniProtKB-UniRule"/>
</dbReference>
<keyword evidence="23" id="KW-1185">Reference proteome</keyword>
<feature type="binding site" evidence="18">
    <location>
        <position position="130"/>
    </location>
    <ligand>
        <name>K(+)</name>
        <dbReference type="ChEBI" id="CHEBI:29103"/>
    </ligand>
</feature>
<keyword evidence="9 18" id="KW-0630">Potassium</keyword>
<feature type="domain" description="YjeF N-terminal" evidence="21">
    <location>
        <begin position="20"/>
        <end position="220"/>
    </location>
</feature>
<feature type="binding site" evidence="17">
    <location>
        <position position="472"/>
    </location>
    <ligand>
        <name>AMP</name>
        <dbReference type="ChEBI" id="CHEBI:456215"/>
    </ligand>
</feature>
<dbReference type="Gene3D" id="3.40.50.10260">
    <property type="entry name" value="YjeF N-terminal domain"/>
    <property type="match status" value="1"/>
</dbReference>
<evidence type="ECO:0000256" key="13">
    <source>
        <dbReference type="ARBA" id="ARBA00023268"/>
    </source>
</evidence>
<keyword evidence="6 17" id="KW-0547">Nucleotide-binding</keyword>
<dbReference type="Gene3D" id="3.40.1190.20">
    <property type="match status" value="1"/>
</dbReference>
<dbReference type="PROSITE" id="PS01050">
    <property type="entry name" value="YJEF_C_2"/>
    <property type="match status" value="1"/>
</dbReference>
<comment type="caution">
    <text evidence="17">Lacks conserved residue(s) required for the propagation of feature annotation.</text>
</comment>
<keyword evidence="10 17" id="KW-0520">NAD</keyword>
<dbReference type="Pfam" id="PF03853">
    <property type="entry name" value="YjeF_N"/>
    <property type="match status" value="1"/>
</dbReference>
<feature type="binding site" evidence="18">
    <location>
        <position position="166"/>
    </location>
    <ligand>
        <name>K(+)</name>
        <dbReference type="ChEBI" id="CHEBI:29103"/>
    </ligand>
</feature>
<dbReference type="Pfam" id="PF01256">
    <property type="entry name" value="Carb_kinase"/>
    <property type="match status" value="1"/>
</dbReference>
<feature type="binding site" evidence="17">
    <location>
        <position position="473"/>
    </location>
    <ligand>
        <name>(6S)-NADPHX</name>
        <dbReference type="ChEBI" id="CHEBI:64076"/>
    </ligand>
</feature>
<dbReference type="GO" id="GO:0052855">
    <property type="term" value="F:ADP-dependent NAD(P)H-hydrate dehydratase activity"/>
    <property type="evidence" value="ECO:0007669"/>
    <property type="project" value="UniProtKB-UniRule"/>
</dbReference>
<evidence type="ECO:0000256" key="4">
    <source>
        <dbReference type="ARBA" id="ARBA00009524"/>
    </source>
</evidence>
<dbReference type="InterPro" id="IPR036652">
    <property type="entry name" value="YjeF_N_dom_sf"/>
</dbReference>
<evidence type="ECO:0000256" key="17">
    <source>
        <dbReference type="HAMAP-Rule" id="MF_01965"/>
    </source>
</evidence>
<dbReference type="InterPro" id="IPR004443">
    <property type="entry name" value="YjeF_N_dom"/>
</dbReference>
<keyword evidence="7 17" id="KW-0067">ATP-binding</keyword>
<evidence type="ECO:0000259" key="21">
    <source>
        <dbReference type="PROSITE" id="PS51385"/>
    </source>
</evidence>
<dbReference type="CDD" id="cd01171">
    <property type="entry name" value="YXKO-related"/>
    <property type="match status" value="1"/>
</dbReference>
<dbReference type="SUPFAM" id="SSF53613">
    <property type="entry name" value="Ribokinase-like"/>
    <property type="match status" value="1"/>
</dbReference>
<accession>A0AAE4FNF1</accession>
<feature type="binding site" evidence="18">
    <location>
        <position position="163"/>
    </location>
    <ligand>
        <name>(6S)-NADPHX</name>
        <dbReference type="ChEBI" id="CHEBI:64076"/>
    </ligand>
</feature>
<dbReference type="HAMAP" id="MF_01965">
    <property type="entry name" value="NADHX_dehydratase"/>
    <property type="match status" value="1"/>
</dbReference>
<dbReference type="SUPFAM" id="SSF64153">
    <property type="entry name" value="YjeF N-terminal domain-like"/>
    <property type="match status" value="1"/>
</dbReference>
<feature type="binding site" evidence="18">
    <location>
        <begin position="69"/>
        <end position="73"/>
    </location>
    <ligand>
        <name>(6S)-NADPHX</name>
        <dbReference type="ChEBI" id="CHEBI:64076"/>
    </ligand>
</feature>
<evidence type="ECO:0000256" key="19">
    <source>
        <dbReference type="PIRNR" id="PIRNR017184"/>
    </source>
</evidence>
<comment type="catalytic activity">
    <reaction evidence="1 18 19">
        <text>(6R)-NADHX = (6S)-NADHX</text>
        <dbReference type="Rhea" id="RHEA:32215"/>
        <dbReference type="ChEBI" id="CHEBI:64074"/>
        <dbReference type="ChEBI" id="CHEBI:64075"/>
        <dbReference type="EC" id="5.1.99.6"/>
    </reaction>
</comment>
<feature type="binding site" evidence="17">
    <location>
        <begin position="443"/>
        <end position="447"/>
    </location>
    <ligand>
        <name>AMP</name>
        <dbReference type="ChEBI" id="CHEBI:456215"/>
    </ligand>
</feature>
<proteinExistence type="inferred from homology"/>
<dbReference type="PROSITE" id="PS51385">
    <property type="entry name" value="YJEF_N"/>
    <property type="match status" value="1"/>
</dbReference>
<dbReference type="RefSeq" id="WP_322876526.1">
    <property type="nucleotide sequence ID" value="NZ_JAVMIP010000001.1"/>
</dbReference>
<keyword evidence="5 18" id="KW-0479">Metal-binding</keyword>
<evidence type="ECO:0000256" key="9">
    <source>
        <dbReference type="ARBA" id="ARBA00022958"/>
    </source>
</evidence>
<name>A0AAE4FNF1_9CYAN</name>
<evidence type="ECO:0000256" key="5">
    <source>
        <dbReference type="ARBA" id="ARBA00022723"/>
    </source>
</evidence>
<reference evidence="23" key="1">
    <citation type="submission" date="2023-07" db="EMBL/GenBank/DDBJ databases">
        <authorList>
            <person name="Luz R."/>
            <person name="Cordeiro R."/>
            <person name="Fonseca A."/>
            <person name="Goncalves V."/>
        </authorList>
    </citation>
    <scope>NUCLEOTIDE SEQUENCE [LARGE SCALE GENOMIC DNA]</scope>
    <source>
        <strain evidence="23">BACA0444</strain>
    </source>
</reference>
<comment type="cofactor">
    <cofactor evidence="18 19">
        <name>K(+)</name>
        <dbReference type="ChEBI" id="CHEBI:29103"/>
    </cofactor>
    <text evidence="18 19">Binds 1 potassium ion per subunit.</text>
</comment>
<dbReference type="InterPro" id="IPR030677">
    <property type="entry name" value="Nnr"/>
</dbReference>
<evidence type="ECO:0000256" key="8">
    <source>
        <dbReference type="ARBA" id="ARBA00022857"/>
    </source>
</evidence>
<protein>
    <recommendedName>
        <fullName evidence="19">Bifunctional NAD(P)H-hydrate repair enzyme</fullName>
    </recommendedName>
    <alternativeName>
        <fullName evidence="19">Nicotinamide nucleotide repair protein</fullName>
    </alternativeName>
    <domain>
        <recommendedName>
            <fullName evidence="19">ADP-dependent (S)-NAD(P)H-hydrate dehydratase</fullName>
            <ecNumber evidence="19">4.2.1.136</ecNumber>
        </recommendedName>
        <alternativeName>
            <fullName evidence="19">ADP-dependent NAD(P)HX dehydratase</fullName>
        </alternativeName>
    </domain>
    <domain>
        <recommendedName>
            <fullName evidence="19">NAD(P)H-hydrate epimerase</fullName>
            <ecNumber evidence="19">5.1.99.6</ecNumber>
        </recommendedName>
    </domain>
</protein>
<comment type="similarity">
    <text evidence="17">Belongs to the NnrD/CARKD family.</text>
</comment>
<evidence type="ECO:0000256" key="7">
    <source>
        <dbReference type="ARBA" id="ARBA00022840"/>
    </source>
</evidence>
<comment type="catalytic activity">
    <reaction evidence="15 17 19">
        <text>(6S)-NADHX + ADP = AMP + phosphate + NADH + H(+)</text>
        <dbReference type="Rhea" id="RHEA:32223"/>
        <dbReference type="ChEBI" id="CHEBI:15378"/>
        <dbReference type="ChEBI" id="CHEBI:43474"/>
        <dbReference type="ChEBI" id="CHEBI:57945"/>
        <dbReference type="ChEBI" id="CHEBI:64074"/>
        <dbReference type="ChEBI" id="CHEBI:456215"/>
        <dbReference type="ChEBI" id="CHEBI:456216"/>
        <dbReference type="EC" id="4.2.1.136"/>
    </reaction>
</comment>
<evidence type="ECO:0000256" key="16">
    <source>
        <dbReference type="ARBA" id="ARBA00049209"/>
    </source>
</evidence>
<comment type="similarity">
    <text evidence="3 19">In the N-terminal section; belongs to the NnrE/AIBP family.</text>
</comment>
<evidence type="ECO:0000256" key="11">
    <source>
        <dbReference type="ARBA" id="ARBA00023235"/>
    </source>
</evidence>
<dbReference type="HAMAP" id="MF_01966">
    <property type="entry name" value="NADHX_epimerase"/>
    <property type="match status" value="1"/>
</dbReference>
<dbReference type="Proteomes" id="UP001268256">
    <property type="component" value="Unassembled WGS sequence"/>
</dbReference>
<evidence type="ECO:0000256" key="6">
    <source>
        <dbReference type="ARBA" id="ARBA00022741"/>
    </source>
</evidence>
<dbReference type="InterPro" id="IPR017953">
    <property type="entry name" value="Carbohydrate_kinase_pred_CS"/>
</dbReference>
<comment type="cofactor">
    <cofactor evidence="17">
        <name>Mg(2+)</name>
        <dbReference type="ChEBI" id="CHEBI:18420"/>
    </cofactor>
</comment>
<evidence type="ECO:0000256" key="1">
    <source>
        <dbReference type="ARBA" id="ARBA00000013"/>
    </source>
</evidence>
<comment type="similarity">
    <text evidence="18">Belongs to the NnrE/AIBP family.</text>
</comment>
<feature type="binding site" evidence="17">
    <location>
        <position position="387"/>
    </location>
    <ligand>
        <name>(6S)-NADPHX</name>
        <dbReference type="ChEBI" id="CHEBI:64076"/>
    </ligand>
</feature>
<evidence type="ECO:0000259" key="20">
    <source>
        <dbReference type="PROSITE" id="PS51383"/>
    </source>
</evidence>
<dbReference type="AlphaFoldDB" id="A0AAE4FNF1"/>
<dbReference type="EC" id="4.2.1.136" evidence="19"/>
<feature type="binding site" evidence="18">
    <location>
        <position position="70"/>
    </location>
    <ligand>
        <name>K(+)</name>
        <dbReference type="ChEBI" id="CHEBI:29103"/>
    </ligand>
</feature>
<keyword evidence="8 17" id="KW-0521">NADP</keyword>
<dbReference type="GO" id="GO:0046496">
    <property type="term" value="P:nicotinamide nucleotide metabolic process"/>
    <property type="evidence" value="ECO:0007669"/>
    <property type="project" value="UniProtKB-UniRule"/>
</dbReference>
<comment type="subunit">
    <text evidence="17">Homotetramer.</text>
</comment>
<evidence type="ECO:0000256" key="14">
    <source>
        <dbReference type="ARBA" id="ARBA00025153"/>
    </source>
</evidence>
<comment type="function">
    <text evidence="18">Catalyzes the epimerization of the S- and R-forms of NAD(P)HX, a damaged form of NAD(P)H that is a result of enzymatic or heat-dependent hydration. This is a prerequisite for the S-specific NAD(P)H-hydrate dehydratase to allow the repair of both epimers of NAD(P)HX.</text>
</comment>
<dbReference type="GO" id="GO:0005524">
    <property type="term" value="F:ATP binding"/>
    <property type="evidence" value="ECO:0007669"/>
    <property type="project" value="UniProtKB-UniRule"/>
</dbReference>
<evidence type="ECO:0000313" key="23">
    <source>
        <dbReference type="Proteomes" id="UP001268256"/>
    </source>
</evidence>
<dbReference type="PANTHER" id="PTHR12592:SF0">
    <property type="entry name" value="ATP-DEPENDENT (S)-NAD(P)H-HYDRATE DEHYDRATASE"/>
    <property type="match status" value="1"/>
</dbReference>
<organism evidence="22 23">
    <name type="scientific">Pseudocalidococcus azoricus BACA0444</name>
    <dbReference type="NCBI Taxonomy" id="2918990"/>
    <lineage>
        <taxon>Bacteria</taxon>
        <taxon>Bacillati</taxon>
        <taxon>Cyanobacteriota</taxon>
        <taxon>Cyanophyceae</taxon>
        <taxon>Acaryochloridales</taxon>
        <taxon>Thermosynechococcaceae</taxon>
        <taxon>Pseudocalidococcus</taxon>
        <taxon>Pseudocalidococcus azoricus</taxon>
    </lineage>
</organism>
<keyword evidence="12 17" id="KW-0456">Lyase</keyword>
<evidence type="ECO:0000256" key="2">
    <source>
        <dbReference type="ARBA" id="ARBA00000909"/>
    </source>
</evidence>
<dbReference type="EMBL" id="JAVMIP010000001">
    <property type="protein sequence ID" value="MDS3859186.1"/>
    <property type="molecule type" value="Genomic_DNA"/>
</dbReference>
<evidence type="ECO:0000256" key="12">
    <source>
        <dbReference type="ARBA" id="ARBA00023239"/>
    </source>
</evidence>
<dbReference type="NCBIfam" id="TIGR00197">
    <property type="entry name" value="yjeF_nterm"/>
    <property type="match status" value="1"/>
</dbReference>